<dbReference type="InterPro" id="IPR011051">
    <property type="entry name" value="RmlC_Cupin_sf"/>
</dbReference>
<dbReference type="SUPFAM" id="SSF51182">
    <property type="entry name" value="RmlC-like cupins"/>
    <property type="match status" value="1"/>
</dbReference>
<dbReference type="Proteomes" id="UP000663992">
    <property type="component" value="Unassembled WGS sequence"/>
</dbReference>
<dbReference type="RefSeq" id="WP_206596373.1">
    <property type="nucleotide sequence ID" value="NZ_JAFKCS010000068.1"/>
</dbReference>
<protein>
    <submittedName>
        <fullName evidence="1">Uncharacterized protein</fullName>
    </submittedName>
</protein>
<evidence type="ECO:0000313" key="1">
    <source>
        <dbReference type="EMBL" id="MBN7822446.1"/>
    </source>
</evidence>
<evidence type="ECO:0000313" key="2">
    <source>
        <dbReference type="Proteomes" id="UP000663992"/>
    </source>
</evidence>
<keyword evidence="2" id="KW-1185">Reference proteome</keyword>
<comment type="caution">
    <text evidence="1">The sequence shown here is derived from an EMBL/GenBank/DDBJ whole genome shotgun (WGS) entry which is preliminary data.</text>
</comment>
<name>A0ABS3D1F7_9ALTE</name>
<accession>A0ABS3D1F7</accession>
<gene>
    <name evidence="1" type="ORF">J0A65_21465</name>
</gene>
<dbReference type="EMBL" id="JAFKCS010000068">
    <property type="protein sequence ID" value="MBN7822446.1"/>
    <property type="molecule type" value="Genomic_DNA"/>
</dbReference>
<organism evidence="1 2">
    <name type="scientific">Bowmanella yangjiangensis</name>
    <dbReference type="NCBI Taxonomy" id="2811230"/>
    <lineage>
        <taxon>Bacteria</taxon>
        <taxon>Pseudomonadati</taxon>
        <taxon>Pseudomonadota</taxon>
        <taxon>Gammaproteobacteria</taxon>
        <taxon>Alteromonadales</taxon>
        <taxon>Alteromonadaceae</taxon>
        <taxon>Bowmanella</taxon>
    </lineage>
</organism>
<reference evidence="1 2" key="1">
    <citation type="submission" date="2021-03" db="EMBL/GenBank/DDBJ databases">
        <title>novel species isolated from a fishpond in China.</title>
        <authorList>
            <person name="Lu H."/>
            <person name="Cai Z."/>
        </authorList>
    </citation>
    <scope>NUCLEOTIDE SEQUENCE [LARGE SCALE GENOMIC DNA]</scope>
    <source>
        <strain evidence="1 2">Y57</strain>
    </source>
</reference>
<sequence>MNEIIWRFIAKQLALPAVADWIIRRAQRTPYDHLTICAGSIRRVHGHYRLSSLEPNERWYMRRWWLLRLGPLRIRVHHILAADAGRDMHDHPWPFRTFVLRGSYLEQRRPGNHVHTSRRHAGQTYRMDRGQFHRIDRVSHGGAWTMFVTWGDSKGWGFKRADGQVIPHQEYQS</sequence>
<proteinExistence type="predicted"/>